<dbReference type="Proteomes" id="UP000235023">
    <property type="component" value="Unassembled WGS sequence"/>
</dbReference>
<gene>
    <name evidence="1" type="ORF">BDW42DRAFT_69854</name>
</gene>
<accession>A0A2J5HZQ2</accession>
<reference evidence="2" key="1">
    <citation type="submission" date="2017-12" db="EMBL/GenBank/DDBJ databases">
        <authorList>
            <consortium name="DOE Joint Genome Institute"/>
            <person name="Mondo S.J."/>
            <person name="Kjaerbolling I."/>
            <person name="Vesth T.C."/>
            <person name="Frisvad J.C."/>
            <person name="Nybo J.L."/>
            <person name="Theobald S."/>
            <person name="Kuo A."/>
            <person name="Bowyer P."/>
            <person name="Matsuda Y."/>
            <person name="Lyhne E.K."/>
            <person name="Kogle M.E."/>
            <person name="Clum A."/>
            <person name="Lipzen A."/>
            <person name="Salamov A."/>
            <person name="Ngan C.Y."/>
            <person name="Daum C."/>
            <person name="Chiniquy J."/>
            <person name="Barry K."/>
            <person name="LaButti K."/>
            <person name="Haridas S."/>
            <person name="Simmons B.A."/>
            <person name="Magnuson J.K."/>
            <person name="Mortensen U.H."/>
            <person name="Larsen T.O."/>
            <person name="Grigoriev I.V."/>
            <person name="Baker S.E."/>
            <person name="Andersen M.R."/>
            <person name="Nordberg H.P."/>
            <person name="Cantor M.N."/>
            <person name="Hua S.X."/>
        </authorList>
    </citation>
    <scope>NUCLEOTIDE SEQUENCE [LARGE SCALE GENOMIC DNA]</scope>
    <source>
        <strain evidence="2">IBT 19404</strain>
    </source>
</reference>
<dbReference type="EMBL" id="KZ559522">
    <property type="protein sequence ID" value="PLN82973.1"/>
    <property type="molecule type" value="Genomic_DNA"/>
</dbReference>
<evidence type="ECO:0000313" key="1">
    <source>
        <dbReference type="EMBL" id="PLN82973.1"/>
    </source>
</evidence>
<organism evidence="1 2">
    <name type="scientific">Aspergillus taichungensis</name>
    <dbReference type="NCBI Taxonomy" id="482145"/>
    <lineage>
        <taxon>Eukaryota</taxon>
        <taxon>Fungi</taxon>
        <taxon>Dikarya</taxon>
        <taxon>Ascomycota</taxon>
        <taxon>Pezizomycotina</taxon>
        <taxon>Eurotiomycetes</taxon>
        <taxon>Eurotiomycetidae</taxon>
        <taxon>Eurotiales</taxon>
        <taxon>Aspergillaceae</taxon>
        <taxon>Aspergillus</taxon>
        <taxon>Aspergillus subgen. Circumdati</taxon>
    </lineage>
</organism>
<name>A0A2J5HZQ2_9EURO</name>
<protein>
    <submittedName>
        <fullName evidence="1">Uncharacterized protein</fullName>
    </submittedName>
</protein>
<evidence type="ECO:0000313" key="2">
    <source>
        <dbReference type="Proteomes" id="UP000235023"/>
    </source>
</evidence>
<sequence>MRVFGKFFLTFWPLRRVYGMTSRRYPLHLSLPSSLQQLPCQMRKKWRGSVCQREELQWRLKNSDLLIGTDFSSFIQKYPAHRRTGSGEMGLLAFIIVFMVGGGPCPTYVKTTADAAAFCIYTPSSPSC</sequence>
<proteinExistence type="predicted"/>
<keyword evidence="2" id="KW-1185">Reference proteome</keyword>
<dbReference type="AlphaFoldDB" id="A0A2J5HZQ2"/>